<evidence type="ECO:0000313" key="7">
    <source>
        <dbReference type="Proteomes" id="UP000051751"/>
    </source>
</evidence>
<dbReference type="STRING" id="81857.IV38_GL001761"/>
<dbReference type="EMBL" id="JQAT01000005">
    <property type="protein sequence ID" value="KRN27922.1"/>
    <property type="molecule type" value="Genomic_DNA"/>
</dbReference>
<accession>A0A0R2FPX2</accession>
<gene>
    <name evidence="4" type="ORF">IV38_GL001761</name>
    <name evidence="5" type="ORF">IV40_GL001794</name>
</gene>
<keyword evidence="6" id="KW-1185">Reference proteome</keyword>
<dbReference type="Gene3D" id="1.10.10.10">
    <property type="entry name" value="Winged helix-like DNA-binding domain superfamily/Winged helix DNA-binding domain"/>
    <property type="match status" value="1"/>
</dbReference>
<evidence type="ECO:0000256" key="1">
    <source>
        <dbReference type="ARBA" id="ARBA00023015"/>
    </source>
</evidence>
<sequence>MFNDRQIKLIKLLQNRDLSGDELANVLETSRRTVIRDISVINSWLLNNNLGTITHFKGYHLHVPSPEKLNQQLDNVHFERQQILFVLLTKPFVTLDDMVEQTFLPKKEIQRIIGYLREEAPEELKIKSKTGKGYYIQAELEVKLDFIADLILNIPELIQEKASQLDYKKIYDYLLTQNPINSFVLNNENWHQFTVQVDTTSYYLQSYQQIDSSDAEILSVISSWFNDKIKNLAKLNIATIQELVANVNQNYHFEFRDDSLYQKILNHLNRSIAFPIYQLNELNEQMDLLKIRNPFLFDFGRELEIKFSDYLSSVYIDGDLLALYLIYAVQNKDDSFVKILLYAERPSFGNINKLIISEKAVNVDVTLVTTKREEKNFRRDGQFSLYLYNGDSVGKTRDYYDLKFTGIIDQKLISQLGEMSVDNYFKQNLGNFFPKINLVYLKGNHDVSKTLKKGLDYFVENANMTETQKYDLIKREGEGNQLILNHISIPHAATNLPVPFELFGILSEKKGKIENTAIKAILVVLVDKSLGSQTNIFGYLYRRLKEKSIDGDTKMVNYDDLMKLLT</sequence>
<dbReference type="OrthoDB" id="2358583at2"/>
<dbReference type="InterPro" id="IPR016152">
    <property type="entry name" value="PTrfase/Anion_transptr"/>
</dbReference>
<dbReference type="Proteomes" id="UP000051645">
    <property type="component" value="Unassembled WGS sequence"/>
</dbReference>
<dbReference type="SUPFAM" id="SSF55804">
    <property type="entry name" value="Phoshotransferase/anion transport protein"/>
    <property type="match status" value="1"/>
</dbReference>
<comment type="caution">
    <text evidence="5">The sequence shown here is derived from an EMBL/GenBank/DDBJ whole genome shotgun (WGS) entry which is preliminary data.</text>
</comment>
<evidence type="ECO:0000313" key="4">
    <source>
        <dbReference type="EMBL" id="KRN27922.1"/>
    </source>
</evidence>
<dbReference type="Pfam" id="PF08279">
    <property type="entry name" value="HTH_11"/>
    <property type="match status" value="1"/>
</dbReference>
<keyword evidence="2" id="KW-0804">Transcription</keyword>
<evidence type="ECO:0000313" key="6">
    <source>
        <dbReference type="Proteomes" id="UP000051645"/>
    </source>
</evidence>
<organism evidence="5 6">
    <name type="scientific">Lactobacillus selangorensis</name>
    <dbReference type="NCBI Taxonomy" id="81857"/>
    <lineage>
        <taxon>Bacteria</taxon>
        <taxon>Bacillati</taxon>
        <taxon>Bacillota</taxon>
        <taxon>Bacilli</taxon>
        <taxon>Lactobacillales</taxon>
        <taxon>Lactobacillaceae</taxon>
        <taxon>Lactobacillus</taxon>
    </lineage>
</organism>
<dbReference type="Proteomes" id="UP000051751">
    <property type="component" value="Unassembled WGS sequence"/>
</dbReference>
<name>A0A0R2FPX2_9LACO</name>
<dbReference type="PATRIC" id="fig|81857.3.peg.1778"/>
<proteinExistence type="predicted"/>
<feature type="domain" description="Helix-turn-helix type 11" evidence="3">
    <location>
        <begin position="5"/>
        <end position="45"/>
    </location>
</feature>
<dbReference type="PANTHER" id="PTHR30185">
    <property type="entry name" value="CRYPTIC BETA-GLUCOSIDE BGL OPERON ANTITERMINATOR"/>
    <property type="match status" value="1"/>
</dbReference>
<dbReference type="InterPro" id="IPR013196">
    <property type="entry name" value="HTH_11"/>
</dbReference>
<dbReference type="AlphaFoldDB" id="A0A0R2FPX2"/>
<keyword evidence="1" id="KW-0805">Transcription regulation</keyword>
<evidence type="ECO:0000259" key="3">
    <source>
        <dbReference type="Pfam" id="PF08279"/>
    </source>
</evidence>
<reference evidence="6 7" key="1">
    <citation type="journal article" date="2015" name="Genome Announc.">
        <title>Expanding the biotechnology potential of lactobacilli through comparative genomics of 213 strains and associated genera.</title>
        <authorList>
            <person name="Sun Z."/>
            <person name="Harris H.M."/>
            <person name="McCann A."/>
            <person name="Guo C."/>
            <person name="Argimon S."/>
            <person name="Zhang W."/>
            <person name="Yang X."/>
            <person name="Jeffery I.B."/>
            <person name="Cooney J.C."/>
            <person name="Kagawa T.F."/>
            <person name="Liu W."/>
            <person name="Song Y."/>
            <person name="Salvetti E."/>
            <person name="Wrobel A."/>
            <person name="Rasinkangas P."/>
            <person name="Parkhill J."/>
            <person name="Rea M.C."/>
            <person name="O'Sullivan O."/>
            <person name="Ritari J."/>
            <person name="Douillard F.P."/>
            <person name="Paul Ross R."/>
            <person name="Yang R."/>
            <person name="Briner A.E."/>
            <person name="Felis G.E."/>
            <person name="de Vos W.M."/>
            <person name="Barrangou R."/>
            <person name="Klaenhammer T.R."/>
            <person name="Caufield P.W."/>
            <person name="Cui Y."/>
            <person name="Zhang H."/>
            <person name="O'Toole P.W."/>
        </authorList>
    </citation>
    <scope>NUCLEOTIDE SEQUENCE [LARGE SCALE GENOMIC DNA]</scope>
    <source>
        <strain evidence="4 7">ATCC BAA-66</strain>
        <strain evidence="5 6">DSM 13344</strain>
    </source>
</reference>
<evidence type="ECO:0000313" key="5">
    <source>
        <dbReference type="EMBL" id="KRN30607.1"/>
    </source>
</evidence>
<protein>
    <submittedName>
        <fullName evidence="5">Transcription regulator</fullName>
    </submittedName>
</protein>
<dbReference type="InterPro" id="IPR036388">
    <property type="entry name" value="WH-like_DNA-bd_sf"/>
</dbReference>
<dbReference type="RefSeq" id="WP_057770564.1">
    <property type="nucleotide sequence ID" value="NZ_JQAT01000005.1"/>
</dbReference>
<dbReference type="InterPro" id="IPR050661">
    <property type="entry name" value="BglG_antiterminators"/>
</dbReference>
<dbReference type="PANTHER" id="PTHR30185:SF18">
    <property type="entry name" value="TRANSCRIPTIONAL REGULATOR MTLR"/>
    <property type="match status" value="1"/>
</dbReference>
<dbReference type="EMBL" id="JQAZ01000006">
    <property type="protein sequence ID" value="KRN30607.1"/>
    <property type="molecule type" value="Genomic_DNA"/>
</dbReference>
<evidence type="ECO:0000256" key="2">
    <source>
        <dbReference type="ARBA" id="ARBA00023163"/>
    </source>
</evidence>